<proteinExistence type="inferred from homology"/>
<dbReference type="Pfam" id="PF20684">
    <property type="entry name" value="Fung_rhodopsin"/>
    <property type="match status" value="1"/>
</dbReference>
<evidence type="ECO:0000256" key="2">
    <source>
        <dbReference type="ARBA" id="ARBA00022692"/>
    </source>
</evidence>
<dbReference type="InterPro" id="IPR052337">
    <property type="entry name" value="SAT4-like"/>
</dbReference>
<comment type="subcellular location">
    <subcellularLocation>
        <location evidence="1">Membrane</location>
        <topology evidence="1">Multi-pass membrane protein</topology>
    </subcellularLocation>
</comment>
<dbReference type="Proteomes" id="UP000030651">
    <property type="component" value="Unassembled WGS sequence"/>
</dbReference>
<dbReference type="InterPro" id="IPR049326">
    <property type="entry name" value="Rhodopsin_dom_fungi"/>
</dbReference>
<comment type="similarity">
    <text evidence="5">Belongs to the SAT4 family.</text>
</comment>
<feature type="transmembrane region" description="Helical" evidence="6">
    <location>
        <begin position="70"/>
        <end position="92"/>
    </location>
</feature>
<feature type="transmembrane region" description="Helical" evidence="6">
    <location>
        <begin position="235"/>
        <end position="258"/>
    </location>
</feature>
<protein>
    <recommendedName>
        <fullName evidence="7">Rhodopsin domain-containing protein</fullName>
    </recommendedName>
</protein>
<keyword evidence="2 6" id="KW-0812">Transmembrane</keyword>
<dbReference type="KEGG" id="pfy:PFICI_00096"/>
<keyword evidence="9" id="KW-1185">Reference proteome</keyword>
<keyword evidence="3 6" id="KW-1133">Transmembrane helix</keyword>
<dbReference type="OMA" id="YAAYGMI"/>
<dbReference type="GeneID" id="19265109"/>
<feature type="transmembrane region" description="Helical" evidence="6">
    <location>
        <begin position="149"/>
        <end position="174"/>
    </location>
</feature>
<name>W3XJR5_PESFW</name>
<organism evidence="8 9">
    <name type="scientific">Pestalotiopsis fici (strain W106-1 / CGMCC3.15140)</name>
    <dbReference type="NCBI Taxonomy" id="1229662"/>
    <lineage>
        <taxon>Eukaryota</taxon>
        <taxon>Fungi</taxon>
        <taxon>Dikarya</taxon>
        <taxon>Ascomycota</taxon>
        <taxon>Pezizomycotina</taxon>
        <taxon>Sordariomycetes</taxon>
        <taxon>Xylariomycetidae</taxon>
        <taxon>Amphisphaeriales</taxon>
        <taxon>Sporocadaceae</taxon>
        <taxon>Pestalotiopsis</taxon>
    </lineage>
</organism>
<dbReference type="OrthoDB" id="4682787at2759"/>
<dbReference type="AlphaFoldDB" id="W3XJR5"/>
<evidence type="ECO:0000256" key="6">
    <source>
        <dbReference type="SAM" id="Phobius"/>
    </source>
</evidence>
<evidence type="ECO:0000256" key="5">
    <source>
        <dbReference type="ARBA" id="ARBA00038359"/>
    </source>
</evidence>
<evidence type="ECO:0000256" key="3">
    <source>
        <dbReference type="ARBA" id="ARBA00022989"/>
    </source>
</evidence>
<evidence type="ECO:0000259" key="7">
    <source>
        <dbReference type="Pfam" id="PF20684"/>
    </source>
</evidence>
<evidence type="ECO:0000313" key="8">
    <source>
        <dbReference type="EMBL" id="ETS86268.1"/>
    </source>
</evidence>
<dbReference type="EMBL" id="KI912109">
    <property type="protein sequence ID" value="ETS86268.1"/>
    <property type="molecule type" value="Genomic_DNA"/>
</dbReference>
<gene>
    <name evidence="8" type="ORF">PFICI_00096</name>
</gene>
<dbReference type="RefSeq" id="XP_007826868.1">
    <property type="nucleotide sequence ID" value="XM_007828677.1"/>
</dbReference>
<dbReference type="PANTHER" id="PTHR33048">
    <property type="entry name" value="PTH11-LIKE INTEGRAL MEMBRANE PROTEIN (AFU_ORTHOLOGUE AFUA_5G11245)"/>
    <property type="match status" value="1"/>
</dbReference>
<reference evidence="9" key="1">
    <citation type="journal article" date="2015" name="BMC Genomics">
        <title>Genomic and transcriptomic analysis of the endophytic fungus Pestalotiopsis fici reveals its lifestyle and high potential for synthesis of natural products.</title>
        <authorList>
            <person name="Wang X."/>
            <person name="Zhang X."/>
            <person name="Liu L."/>
            <person name="Xiang M."/>
            <person name="Wang W."/>
            <person name="Sun X."/>
            <person name="Che Y."/>
            <person name="Guo L."/>
            <person name="Liu G."/>
            <person name="Guo L."/>
            <person name="Wang C."/>
            <person name="Yin W.B."/>
            <person name="Stadler M."/>
            <person name="Zhang X."/>
            <person name="Liu X."/>
        </authorList>
    </citation>
    <scope>NUCLEOTIDE SEQUENCE [LARGE SCALE GENOMIC DNA]</scope>
    <source>
        <strain evidence="9">W106-1 / CGMCC3.15140</strain>
    </source>
</reference>
<feature type="transmembrane region" description="Helical" evidence="6">
    <location>
        <begin position="36"/>
        <end position="58"/>
    </location>
</feature>
<evidence type="ECO:0000256" key="4">
    <source>
        <dbReference type="ARBA" id="ARBA00023136"/>
    </source>
</evidence>
<dbReference type="InParanoid" id="W3XJR5"/>
<keyword evidence="4 6" id="KW-0472">Membrane</keyword>
<dbReference type="PANTHER" id="PTHR33048:SF47">
    <property type="entry name" value="INTEGRAL MEMBRANE PROTEIN-RELATED"/>
    <property type="match status" value="1"/>
</dbReference>
<feature type="domain" description="Rhodopsin" evidence="7">
    <location>
        <begin position="55"/>
        <end position="294"/>
    </location>
</feature>
<dbReference type="eggNOG" id="ENOG502SIFD">
    <property type="taxonomic scope" value="Eukaryota"/>
</dbReference>
<dbReference type="GO" id="GO:0016020">
    <property type="term" value="C:membrane"/>
    <property type="evidence" value="ECO:0007669"/>
    <property type="project" value="UniProtKB-SubCell"/>
</dbReference>
<sequence>MATSADALQDLMAQPALSPPDGITPDFENPSNENGLAWFVTTVCMVVATLCLAVRAYDRVVLSRLPAVEEVLMFCAYAAYWGTAYAGYSMIFTPGYYVHTWNLTNADLVRPLYLILVYGCSYSATMPLVKVAILLDWCRIFVPDRTRSVFWWTCMMLIVLQAGWGIACIILLNVQCVPHQAIWEFYLPSKCFKLPNVMLASASVQVFTDFVMVMLPQRVIWSLHMNWRRKVGMSLVFSMGILACVGATVRLSTTITFSKESDTMYYIGPLLFWACAEMTIGFFILCVPCLPKVLHESGFSYAIRNALTRSKKSSAHVSHDPPNHDHELPIFPRKRKDSITISETYLRMEDDEIGLKETGARPWTLFHSNAK</sequence>
<evidence type="ECO:0000313" key="9">
    <source>
        <dbReference type="Proteomes" id="UP000030651"/>
    </source>
</evidence>
<feature type="transmembrane region" description="Helical" evidence="6">
    <location>
        <begin position="270"/>
        <end position="290"/>
    </location>
</feature>
<dbReference type="HOGENOM" id="CLU_028200_12_4_1"/>
<evidence type="ECO:0000256" key="1">
    <source>
        <dbReference type="ARBA" id="ARBA00004141"/>
    </source>
</evidence>
<feature type="transmembrane region" description="Helical" evidence="6">
    <location>
        <begin position="112"/>
        <end position="137"/>
    </location>
</feature>
<accession>W3XJR5</accession>